<evidence type="ECO:0000313" key="3">
    <source>
        <dbReference type="Proteomes" id="UP000626109"/>
    </source>
</evidence>
<organism evidence="2 3">
    <name type="scientific">Polarella glacialis</name>
    <name type="common">Dinoflagellate</name>
    <dbReference type="NCBI Taxonomy" id="89957"/>
    <lineage>
        <taxon>Eukaryota</taxon>
        <taxon>Sar</taxon>
        <taxon>Alveolata</taxon>
        <taxon>Dinophyceae</taxon>
        <taxon>Suessiales</taxon>
        <taxon>Suessiaceae</taxon>
        <taxon>Polarella</taxon>
    </lineage>
</organism>
<sequence>MSQVSSEGSEGGWVDLFDDNATKRLQRRVRREQRKPPSHQQSERDSEGAIALRELLGEVDLEEVEAPPEVRIKRSRSKIDFAKALQRCGEAAPERWDDEWKQALMKRHEDSQKNLAIRGVRAVTKTASAAAAEVLDNLDGVAKMARVDLSKASVKRTVAEAGRLAGRVKEEGVVQVIQSSGMVRKWRYGLEDDEDSIFGIDELKELGDAEMALLDALGEANKSALEYNQEANSSAEPPLRGGGASASSPSPPGSEQTTRSEAPGTKTREDALRW</sequence>
<feature type="compositionally biased region" description="Basic residues" evidence="1">
    <location>
        <begin position="24"/>
        <end position="37"/>
    </location>
</feature>
<feature type="region of interest" description="Disordered" evidence="1">
    <location>
        <begin position="225"/>
        <end position="274"/>
    </location>
</feature>
<feature type="region of interest" description="Disordered" evidence="1">
    <location>
        <begin position="24"/>
        <end position="49"/>
    </location>
</feature>
<dbReference type="EMBL" id="CAJNNW010029018">
    <property type="protein sequence ID" value="CAE8698617.1"/>
    <property type="molecule type" value="Genomic_DNA"/>
</dbReference>
<name>A0A813K9X5_POLGL</name>
<comment type="caution">
    <text evidence="2">The sequence shown here is derived from an EMBL/GenBank/DDBJ whole genome shotgun (WGS) entry which is preliminary data.</text>
</comment>
<evidence type="ECO:0000313" key="2">
    <source>
        <dbReference type="EMBL" id="CAE8698617.1"/>
    </source>
</evidence>
<gene>
    <name evidence="2" type="ORF">PGLA2088_LOCUS30818</name>
</gene>
<proteinExistence type="predicted"/>
<dbReference type="AlphaFoldDB" id="A0A813K9X5"/>
<protein>
    <submittedName>
        <fullName evidence="2">Uncharacterized protein</fullName>
    </submittedName>
</protein>
<reference evidence="2" key="1">
    <citation type="submission" date="2021-02" db="EMBL/GenBank/DDBJ databases">
        <authorList>
            <person name="Dougan E. K."/>
            <person name="Rhodes N."/>
            <person name="Thang M."/>
            <person name="Chan C."/>
        </authorList>
    </citation>
    <scope>NUCLEOTIDE SEQUENCE</scope>
</reference>
<dbReference type="Proteomes" id="UP000626109">
    <property type="component" value="Unassembled WGS sequence"/>
</dbReference>
<evidence type="ECO:0000256" key="1">
    <source>
        <dbReference type="SAM" id="MobiDB-lite"/>
    </source>
</evidence>
<accession>A0A813K9X5</accession>